<proteinExistence type="predicted"/>
<dbReference type="Proteomes" id="UP000035021">
    <property type="component" value="Unassembled WGS sequence"/>
</dbReference>
<dbReference type="EMBL" id="BAOQ01000033">
    <property type="protein sequence ID" value="GAC85332.1"/>
    <property type="molecule type" value="Genomic_DNA"/>
</dbReference>
<gene>
    <name evidence="1" type="ORF">GP2_033_00670</name>
</gene>
<evidence type="ECO:0000313" key="2">
    <source>
        <dbReference type="Proteomes" id="UP000035021"/>
    </source>
</evidence>
<sequence>MVKTTGFTIPGPAGITVRQFATLLNSEEHGQVEIFTRIEIGAASGRRGVRRMFQRTSSCPIIPDVEHPGLPDLPDSAFVGD</sequence>
<keyword evidence="2" id="KW-1185">Reference proteome</keyword>
<name>A0ABQ0IP48_9ACTN</name>
<evidence type="ECO:0000313" key="1">
    <source>
        <dbReference type="EMBL" id="GAC85332.1"/>
    </source>
</evidence>
<accession>A0ABQ0IP48</accession>
<organism evidence="1 2">
    <name type="scientific">Gordonia paraffinivorans NBRC 108238</name>
    <dbReference type="NCBI Taxonomy" id="1223543"/>
    <lineage>
        <taxon>Bacteria</taxon>
        <taxon>Bacillati</taxon>
        <taxon>Actinomycetota</taxon>
        <taxon>Actinomycetes</taxon>
        <taxon>Mycobacteriales</taxon>
        <taxon>Gordoniaceae</taxon>
        <taxon>Gordonia</taxon>
    </lineage>
</organism>
<reference evidence="1 2" key="1">
    <citation type="submission" date="2013-02" db="EMBL/GenBank/DDBJ databases">
        <title>Whole genome shotgun sequence of Gordonia paraffinivorans NBRC 108238.</title>
        <authorList>
            <person name="Isaki-Nakamura S."/>
            <person name="Hosoyama A."/>
            <person name="Tsuchikane K."/>
            <person name="Ando Y."/>
            <person name="Baba S."/>
            <person name="Ohji S."/>
            <person name="Hamada M."/>
            <person name="Tamura T."/>
            <person name="Yamazoe A."/>
            <person name="Yamazaki S."/>
            <person name="Fujita N."/>
        </authorList>
    </citation>
    <scope>NUCLEOTIDE SEQUENCE [LARGE SCALE GENOMIC DNA]</scope>
    <source>
        <strain evidence="1 2">NBRC 108238</strain>
    </source>
</reference>
<comment type="caution">
    <text evidence="1">The sequence shown here is derived from an EMBL/GenBank/DDBJ whole genome shotgun (WGS) entry which is preliminary data.</text>
</comment>
<protein>
    <submittedName>
        <fullName evidence="1">Uncharacterized protein</fullName>
    </submittedName>
</protein>
<dbReference type="RefSeq" id="WP_006901553.1">
    <property type="nucleotide sequence ID" value="NZ_BAOQ01000033.1"/>
</dbReference>